<evidence type="ECO:0000313" key="4">
    <source>
        <dbReference type="EMBL" id="QZT33712.1"/>
    </source>
</evidence>
<feature type="transmembrane region" description="Helical" evidence="1">
    <location>
        <begin position="365"/>
        <end position="385"/>
    </location>
</feature>
<dbReference type="AlphaFoldDB" id="F5L4G3"/>
<dbReference type="Proteomes" id="UP000825179">
    <property type="component" value="Chromosome"/>
</dbReference>
<evidence type="ECO:0000313" key="6">
    <source>
        <dbReference type="Proteomes" id="UP000825179"/>
    </source>
</evidence>
<evidence type="ECO:0000313" key="3">
    <source>
        <dbReference type="EMBL" id="EGL83774.1"/>
    </source>
</evidence>
<keyword evidence="6" id="KW-1185">Reference proteome</keyword>
<feature type="transmembrane region" description="Helical" evidence="1">
    <location>
        <begin position="226"/>
        <end position="245"/>
    </location>
</feature>
<sequence length="390" mass="43657">MHKKMAFILLMVFLVVYPAQVLAVEPVPDHLRGNVQGPDRPLDEQEEPSTLTDVGNNLFDRIAAMFVFVIAKGIDFLMGGTDLQGVIFNQTDVISGRAYQGQTVAGIFTPSEWNNVINPLRLAFSSVAWIFFAFSIAYYGWKMMLESTNPLKRSDWQEKMYAYIAASMLLVVAHLLFFLLGNLNSHFVEGLYSYIRTLGIFDETFSFKATVFGDWTEPKGDLTGSVLMDVILYFCIALMTLWLVIQYVFRKFMIAFLVIIAPMAAWAFARNKDGMAFKLWAAELISQIFMQTAHALVLVLYFGFLSSSLGRGHLSGYVNSVLEPVLMFMFGITAVIAAGALMWNSLRLAMSSGSPKMRYSAIKGLQYSAFGFFISIGAILIVNMIRGLIF</sequence>
<evidence type="ECO:0000256" key="2">
    <source>
        <dbReference type="SAM" id="SignalP"/>
    </source>
</evidence>
<dbReference type="RefSeq" id="WP_007503110.1">
    <property type="nucleotide sequence ID" value="NZ_AFCE01000083.1"/>
</dbReference>
<evidence type="ECO:0000313" key="5">
    <source>
        <dbReference type="Proteomes" id="UP000010716"/>
    </source>
</evidence>
<feature type="transmembrane region" description="Helical" evidence="1">
    <location>
        <begin position="252"/>
        <end position="269"/>
    </location>
</feature>
<dbReference type="OrthoDB" id="1786401at2"/>
<keyword evidence="2" id="KW-0732">Signal</keyword>
<reference evidence="4" key="3">
    <citation type="submission" date="2021-08" db="EMBL/GenBank/DDBJ databases">
        <authorList>
            <person name="de Jong S."/>
            <person name="van den Broek M."/>
            <person name="Merkel A."/>
            <person name="de la Torre Cortes P."/>
            <person name="Kalamorz F."/>
            <person name="Cook G."/>
            <person name="van Loosdrecht M."/>
            <person name="McMillan D."/>
        </authorList>
    </citation>
    <scope>NUCLEOTIDE SEQUENCE</scope>
    <source>
        <strain evidence="4">TA2.A1</strain>
    </source>
</reference>
<organism evidence="3 5">
    <name type="scientific">Caldalkalibacillus thermarum (strain TA2.A1)</name>
    <dbReference type="NCBI Taxonomy" id="986075"/>
    <lineage>
        <taxon>Bacteria</taxon>
        <taxon>Bacillati</taxon>
        <taxon>Bacillota</taxon>
        <taxon>Bacilli</taxon>
        <taxon>Bacillales</taxon>
        <taxon>Bacillaceae</taxon>
        <taxon>Caldalkalibacillus</taxon>
    </lineage>
</organism>
<protein>
    <submittedName>
        <fullName evidence="3">Uncharacterized protein</fullName>
    </submittedName>
</protein>
<dbReference type="EMBL" id="CP082237">
    <property type="protein sequence ID" value="QZT33712.1"/>
    <property type="molecule type" value="Genomic_DNA"/>
</dbReference>
<dbReference type="EMBL" id="AFCE01000083">
    <property type="protein sequence ID" value="EGL83774.1"/>
    <property type="molecule type" value="Genomic_DNA"/>
</dbReference>
<dbReference type="Proteomes" id="UP000010716">
    <property type="component" value="Unassembled WGS sequence"/>
</dbReference>
<dbReference type="KEGG" id="cthu:HUR95_16055"/>
<keyword evidence="1" id="KW-1133">Transmembrane helix</keyword>
<reference evidence="4 6" key="2">
    <citation type="journal article" date="2020" name="Extremophiles">
        <title>Genomic analysis of Caldalkalibacillus thermarum TA2.A1 reveals aerobic alkaliphilic metabolism and evolutionary hallmarks linking alkaliphilic bacteria and plant life.</title>
        <authorList>
            <person name="de Jong S.I."/>
            <person name="van den Broek M.A."/>
            <person name="Merkel A.Y."/>
            <person name="de la Torre Cortes P."/>
            <person name="Kalamorz F."/>
            <person name="Cook G.M."/>
            <person name="van Loosdrecht M.C.M."/>
            <person name="McMillan D.G.G."/>
        </authorList>
    </citation>
    <scope>NUCLEOTIDE SEQUENCE [LARGE SCALE GENOMIC DNA]</scope>
    <source>
        <strain evidence="4 6">TA2.A1</strain>
    </source>
</reference>
<gene>
    <name evidence="3" type="ORF">CathTA2_0675</name>
    <name evidence="4" type="ORF">HUR95_16055</name>
</gene>
<feature type="transmembrane region" description="Helical" evidence="1">
    <location>
        <begin position="325"/>
        <end position="345"/>
    </location>
</feature>
<reference evidence="3 5" key="1">
    <citation type="journal article" date="2011" name="J. Bacteriol.">
        <title>Draft genome sequence of the thermoalkaliphilic Caldalkalibacillus thermarum strain TA2.A1.</title>
        <authorList>
            <person name="Kalamorz F."/>
            <person name="Keis S."/>
            <person name="McMillan D.G."/>
            <person name="Olsson K."/>
            <person name="Stanton J.A."/>
            <person name="Stockwell P."/>
            <person name="Black M.A."/>
            <person name="Klingeman D.M."/>
            <person name="Land M.L."/>
            <person name="Han C.S."/>
            <person name="Martin S.L."/>
            <person name="Becher S.A."/>
            <person name="Peddie C.J."/>
            <person name="Morgan H.W."/>
            <person name="Matthies D."/>
            <person name="Preiss L."/>
            <person name="Meier T."/>
            <person name="Brown S.D."/>
            <person name="Cook G.M."/>
        </authorList>
    </citation>
    <scope>NUCLEOTIDE SEQUENCE [LARGE SCALE GENOMIC DNA]</scope>
    <source>
        <strain evidence="3 5">TA2.A1</strain>
    </source>
</reference>
<name>F5L4G3_CALTT</name>
<accession>F5L4G3</accession>
<proteinExistence type="predicted"/>
<feature type="chain" id="PRO_5044483275" evidence="2">
    <location>
        <begin position="24"/>
        <end position="390"/>
    </location>
</feature>
<feature type="transmembrane region" description="Helical" evidence="1">
    <location>
        <begin position="161"/>
        <end position="181"/>
    </location>
</feature>
<evidence type="ECO:0000256" key="1">
    <source>
        <dbReference type="SAM" id="Phobius"/>
    </source>
</evidence>
<feature type="transmembrane region" description="Helical" evidence="1">
    <location>
        <begin position="122"/>
        <end position="141"/>
    </location>
</feature>
<feature type="signal peptide" evidence="2">
    <location>
        <begin position="1"/>
        <end position="23"/>
    </location>
</feature>
<feature type="transmembrane region" description="Helical" evidence="1">
    <location>
        <begin position="284"/>
        <end position="304"/>
    </location>
</feature>
<keyword evidence="1" id="KW-0812">Transmembrane</keyword>
<keyword evidence="1" id="KW-0472">Membrane</keyword>